<evidence type="ECO:0000313" key="6">
    <source>
        <dbReference type="EMBL" id="VDN40509.1"/>
    </source>
</evidence>
<keyword evidence="3" id="KW-1015">Disulfide bond</keyword>
<evidence type="ECO:0000256" key="1">
    <source>
        <dbReference type="ARBA" id="ARBA00004496"/>
    </source>
</evidence>
<dbReference type="InterPro" id="IPR051383">
    <property type="entry name" value="COX19"/>
</dbReference>
<feature type="signal peptide" evidence="5">
    <location>
        <begin position="1"/>
        <end position="23"/>
    </location>
</feature>
<feature type="chain" id="PRO_5043139234" evidence="5">
    <location>
        <begin position="24"/>
        <end position="115"/>
    </location>
</feature>
<organism evidence="8">
    <name type="scientific">Gongylonema pulchrum</name>
    <dbReference type="NCBI Taxonomy" id="637853"/>
    <lineage>
        <taxon>Eukaryota</taxon>
        <taxon>Metazoa</taxon>
        <taxon>Ecdysozoa</taxon>
        <taxon>Nematoda</taxon>
        <taxon>Chromadorea</taxon>
        <taxon>Rhabditida</taxon>
        <taxon>Spirurina</taxon>
        <taxon>Spiruromorpha</taxon>
        <taxon>Spiruroidea</taxon>
        <taxon>Gongylonematidae</taxon>
        <taxon>Gongylonema</taxon>
    </lineage>
</organism>
<comment type="subcellular location">
    <subcellularLocation>
        <location evidence="1">Cytoplasm</location>
    </subcellularLocation>
</comment>
<dbReference type="AlphaFoldDB" id="A0A183EP71"/>
<reference evidence="8" key="1">
    <citation type="submission" date="2016-06" db="UniProtKB">
        <authorList>
            <consortium name="WormBaseParasite"/>
        </authorList>
    </citation>
    <scope>IDENTIFICATION</scope>
</reference>
<dbReference type="PANTHER" id="PTHR21107:SF2">
    <property type="entry name" value="CYTOCHROME C OXIDASE ASSEMBLY PROTEIN COX19"/>
    <property type="match status" value="1"/>
</dbReference>
<gene>
    <name evidence="6" type="ORF">GPUH_LOCUS22762</name>
</gene>
<dbReference type="WBParaSite" id="GPUH_0002278901-mRNA-1">
    <property type="protein sequence ID" value="GPUH_0002278901-mRNA-1"/>
    <property type="gene ID" value="GPUH_0002278901"/>
</dbReference>
<keyword evidence="5" id="KW-0732">Signal</keyword>
<proteinExistence type="inferred from homology"/>
<comment type="similarity">
    <text evidence="4">Belongs to the COX19 family.</text>
</comment>
<keyword evidence="2" id="KW-0963">Cytoplasm</keyword>
<evidence type="ECO:0000256" key="4">
    <source>
        <dbReference type="ARBA" id="ARBA00038223"/>
    </source>
</evidence>
<dbReference type="GO" id="GO:0033617">
    <property type="term" value="P:mitochondrial respiratory chain complex IV assembly"/>
    <property type="evidence" value="ECO:0007669"/>
    <property type="project" value="TreeGrafter"/>
</dbReference>
<evidence type="ECO:0000256" key="5">
    <source>
        <dbReference type="SAM" id="SignalP"/>
    </source>
</evidence>
<evidence type="ECO:0000313" key="8">
    <source>
        <dbReference type="WBParaSite" id="GPUH_0002278901-mRNA-1"/>
    </source>
</evidence>
<evidence type="ECO:0000313" key="7">
    <source>
        <dbReference type="Proteomes" id="UP000271098"/>
    </source>
</evidence>
<protein>
    <submittedName>
        <fullName evidence="8">CHCH domain-containing protein</fullName>
    </submittedName>
</protein>
<dbReference type="Proteomes" id="UP000271098">
    <property type="component" value="Unassembled WGS sequence"/>
</dbReference>
<name>A0A183EP71_9BILA</name>
<dbReference type="EMBL" id="UYRT01095898">
    <property type="protein sequence ID" value="VDN40509.1"/>
    <property type="molecule type" value="Genomic_DNA"/>
</dbReference>
<reference evidence="6 7" key="2">
    <citation type="submission" date="2018-11" db="EMBL/GenBank/DDBJ databases">
        <authorList>
            <consortium name="Pathogen Informatics"/>
        </authorList>
    </citation>
    <scope>NUCLEOTIDE SEQUENCE [LARGE SCALE GENOMIC DNA]</scope>
</reference>
<evidence type="ECO:0000256" key="3">
    <source>
        <dbReference type="ARBA" id="ARBA00023157"/>
    </source>
</evidence>
<sequence>MVPLPGIIAGLLSLLGSQNSVAAVGDFLTNKLLKMSLPMKVPKPVPPVKGSFPLDYEGQCKYEMLKIAESADMMNVQINEECRKYAKIYLQCRMDKGLMQRDDWKYLGFPENDER</sequence>
<evidence type="ECO:0000256" key="2">
    <source>
        <dbReference type="ARBA" id="ARBA00022490"/>
    </source>
</evidence>
<dbReference type="OrthoDB" id="268594at2759"/>
<keyword evidence="7" id="KW-1185">Reference proteome</keyword>
<dbReference type="GO" id="GO:0005758">
    <property type="term" value="C:mitochondrial intermembrane space"/>
    <property type="evidence" value="ECO:0007669"/>
    <property type="project" value="TreeGrafter"/>
</dbReference>
<dbReference type="PANTHER" id="PTHR21107">
    <property type="entry name" value="CYTOCHROME C OXIDASE ASSEMBLY PROTEIN COX19"/>
    <property type="match status" value="1"/>
</dbReference>
<accession>A0A183EP71</accession>